<evidence type="ECO:0000256" key="1">
    <source>
        <dbReference type="SAM" id="Phobius"/>
    </source>
</evidence>
<dbReference type="InterPro" id="IPR022139">
    <property type="entry name" value="Fam-L/Fam-M-like_plasmodium"/>
</dbReference>
<organism evidence="2 3">
    <name type="scientific">Plasmodium ovale curtisi</name>
    <dbReference type="NCBI Taxonomy" id="864141"/>
    <lineage>
        <taxon>Eukaryota</taxon>
        <taxon>Sar</taxon>
        <taxon>Alveolata</taxon>
        <taxon>Apicomplexa</taxon>
        <taxon>Aconoidasida</taxon>
        <taxon>Haemosporida</taxon>
        <taxon>Plasmodiidae</taxon>
        <taxon>Plasmodium</taxon>
        <taxon>Plasmodium (Plasmodium)</taxon>
    </lineage>
</organism>
<accession>A0A1A8VM88</accession>
<gene>
    <name evidence="2" type="ORF">POVCU2_0011780</name>
</gene>
<dbReference type="EMBL" id="FLQU01000183">
    <property type="protein sequence ID" value="SBS81733.1"/>
    <property type="molecule type" value="Genomic_DNA"/>
</dbReference>
<dbReference type="Proteomes" id="UP000078560">
    <property type="component" value="Unassembled WGS sequence"/>
</dbReference>
<dbReference type="AlphaFoldDB" id="A0A1A8VM88"/>
<evidence type="ECO:0000313" key="3">
    <source>
        <dbReference type="Proteomes" id="UP000078560"/>
    </source>
</evidence>
<feature type="transmembrane region" description="Helical" evidence="1">
    <location>
        <begin position="193"/>
        <end position="214"/>
    </location>
</feature>
<dbReference type="Pfam" id="PF12420">
    <property type="entry name" value="DUF3671"/>
    <property type="match status" value="1"/>
</dbReference>
<reference evidence="3" key="1">
    <citation type="submission" date="2016-05" db="EMBL/GenBank/DDBJ databases">
        <authorList>
            <person name="Naeem Raeece"/>
        </authorList>
    </citation>
    <scope>NUCLEOTIDE SEQUENCE [LARGE SCALE GENOMIC DNA]</scope>
</reference>
<protein>
    <recommendedName>
        <fullName evidence="4">Pv-fam-d protein</fullName>
    </recommendedName>
</protein>
<name>A0A1A8VM88_PLAOA</name>
<feature type="transmembrane region" description="Helical" evidence="1">
    <location>
        <begin position="220"/>
        <end position="237"/>
    </location>
</feature>
<keyword evidence="1" id="KW-1133">Transmembrane helix</keyword>
<keyword evidence="1" id="KW-0812">Transmembrane</keyword>
<proteinExistence type="predicted"/>
<keyword evidence="1" id="KW-0472">Membrane</keyword>
<evidence type="ECO:0000313" key="2">
    <source>
        <dbReference type="EMBL" id="SBS81733.1"/>
    </source>
</evidence>
<evidence type="ECO:0008006" key="4">
    <source>
        <dbReference type="Google" id="ProtNLM"/>
    </source>
</evidence>
<sequence>MKKKYRNSGSTRYNINYKNVDKSFIKDQVLFGKNHIRQKLNGFRFFIKLFTCILLIWTWKNSQNTSTFDTYGNSIKIITYRTLNVRPFRVLSKAKGKKKVESANSTKNVADLLELDENTIEAQYESLKSSSFNENSLLFKLCGKCAPPLLKFISKINKAIELEVILALKNDTNKNDSNSDMTKKHKWKKFGNFFFKYKIFSPLIPHIVGLFVSILFKETISAMVLAVLLVLIVIYFFNKIKECTRIMEMHRKSRDMYIGFMDYY</sequence>